<evidence type="ECO:0000313" key="15">
    <source>
        <dbReference type="EMBL" id="PRP66989.1"/>
    </source>
</evidence>
<evidence type="ECO:0000256" key="4">
    <source>
        <dbReference type="ARBA" id="ARBA00022679"/>
    </source>
</evidence>
<protein>
    <recommendedName>
        <fullName evidence="14">Peptide O-xylosyltransferase</fullName>
    </recommendedName>
</protein>
<evidence type="ECO:0000256" key="12">
    <source>
        <dbReference type="ARBA" id="ARBA00023157"/>
    </source>
</evidence>
<keyword evidence="7" id="KW-0256">Endoplasmic reticulum</keyword>
<name>A0A2S9WU49_9FLAO</name>
<keyword evidence="10" id="KW-0333">Golgi apparatus</keyword>
<dbReference type="GO" id="GO:0050650">
    <property type="term" value="P:chondroitin sulfate proteoglycan biosynthetic process"/>
    <property type="evidence" value="ECO:0007669"/>
    <property type="project" value="TreeGrafter"/>
</dbReference>
<dbReference type="EMBL" id="MQUC01000003">
    <property type="protein sequence ID" value="PRP66989.1"/>
    <property type="molecule type" value="Genomic_DNA"/>
</dbReference>
<comment type="subcellular location">
    <subcellularLocation>
        <location evidence="2">Endoplasmic reticulum membrane</location>
        <topology evidence="2">Single-pass type II membrane protein</topology>
    </subcellularLocation>
    <subcellularLocation>
        <location evidence="1">Golgi apparatus membrane</location>
        <topology evidence="1">Single-pass type II membrane protein</topology>
    </subcellularLocation>
</comment>
<reference evidence="15 16" key="1">
    <citation type="submission" date="2016-11" db="EMBL/GenBank/DDBJ databases">
        <title>Trade-off between light-utilization and light-protection in marine flavobacteria.</title>
        <authorList>
            <person name="Kumagai Y."/>
        </authorList>
    </citation>
    <scope>NUCLEOTIDE SEQUENCE [LARGE SCALE GENOMIC DNA]</scope>
    <source>
        <strain evidence="15 16">JCM 17109</strain>
    </source>
</reference>
<dbReference type="GO" id="GO:0016020">
    <property type="term" value="C:membrane"/>
    <property type="evidence" value="ECO:0007669"/>
    <property type="project" value="InterPro"/>
</dbReference>
<keyword evidence="4" id="KW-0808">Transferase</keyword>
<keyword evidence="3" id="KW-0328">Glycosyltransferase</keyword>
<dbReference type="PANTHER" id="PTHR46025">
    <property type="entry name" value="XYLOSYLTRANSFERASE OXT"/>
    <property type="match status" value="1"/>
</dbReference>
<evidence type="ECO:0000256" key="11">
    <source>
        <dbReference type="ARBA" id="ARBA00023136"/>
    </source>
</evidence>
<keyword evidence="13" id="KW-0325">Glycoprotein</keyword>
<keyword evidence="9" id="KW-1133">Transmembrane helix</keyword>
<evidence type="ECO:0000256" key="8">
    <source>
        <dbReference type="ARBA" id="ARBA00022968"/>
    </source>
</evidence>
<evidence type="ECO:0000256" key="6">
    <source>
        <dbReference type="ARBA" id="ARBA00022723"/>
    </source>
</evidence>
<dbReference type="Pfam" id="PF02485">
    <property type="entry name" value="Branch"/>
    <property type="match status" value="1"/>
</dbReference>
<dbReference type="Proteomes" id="UP000239532">
    <property type="component" value="Unassembled WGS sequence"/>
</dbReference>
<gene>
    <name evidence="15" type="ORF">BST86_07695</name>
</gene>
<keyword evidence="5" id="KW-0812">Transmembrane</keyword>
<dbReference type="GO" id="GO:0015012">
    <property type="term" value="P:heparan sulfate proteoglycan biosynthetic process"/>
    <property type="evidence" value="ECO:0007669"/>
    <property type="project" value="TreeGrafter"/>
</dbReference>
<accession>A0A2S9WU49</accession>
<evidence type="ECO:0000256" key="5">
    <source>
        <dbReference type="ARBA" id="ARBA00022692"/>
    </source>
</evidence>
<evidence type="ECO:0000256" key="3">
    <source>
        <dbReference type="ARBA" id="ARBA00022676"/>
    </source>
</evidence>
<comment type="caution">
    <text evidence="15">The sequence shown here is derived from an EMBL/GenBank/DDBJ whole genome shotgun (WGS) entry which is preliminary data.</text>
</comment>
<evidence type="ECO:0000256" key="14">
    <source>
        <dbReference type="ARBA" id="ARBA00042865"/>
    </source>
</evidence>
<dbReference type="InterPro" id="IPR003406">
    <property type="entry name" value="Glyco_trans_14"/>
</dbReference>
<dbReference type="InterPro" id="IPR043538">
    <property type="entry name" value="XYLT"/>
</dbReference>
<keyword evidence="6" id="KW-0479">Metal-binding</keyword>
<evidence type="ECO:0000256" key="9">
    <source>
        <dbReference type="ARBA" id="ARBA00022989"/>
    </source>
</evidence>
<evidence type="ECO:0000256" key="1">
    <source>
        <dbReference type="ARBA" id="ARBA00004323"/>
    </source>
</evidence>
<evidence type="ECO:0000256" key="10">
    <source>
        <dbReference type="ARBA" id="ARBA00023034"/>
    </source>
</evidence>
<evidence type="ECO:0000256" key="13">
    <source>
        <dbReference type="ARBA" id="ARBA00023180"/>
    </source>
</evidence>
<evidence type="ECO:0000256" key="2">
    <source>
        <dbReference type="ARBA" id="ARBA00004648"/>
    </source>
</evidence>
<proteinExistence type="predicted"/>
<dbReference type="GO" id="GO:0030158">
    <property type="term" value="F:protein xylosyltransferase activity"/>
    <property type="evidence" value="ECO:0007669"/>
    <property type="project" value="InterPro"/>
</dbReference>
<organism evidence="15 16">
    <name type="scientific">Nonlabens agnitus</name>
    <dbReference type="NCBI Taxonomy" id="870484"/>
    <lineage>
        <taxon>Bacteria</taxon>
        <taxon>Pseudomonadati</taxon>
        <taxon>Bacteroidota</taxon>
        <taxon>Flavobacteriia</taxon>
        <taxon>Flavobacteriales</taxon>
        <taxon>Flavobacteriaceae</taxon>
        <taxon>Nonlabens</taxon>
    </lineage>
</organism>
<dbReference type="OrthoDB" id="7943907at2"/>
<keyword evidence="11" id="KW-0472">Membrane</keyword>
<evidence type="ECO:0000313" key="16">
    <source>
        <dbReference type="Proteomes" id="UP000239532"/>
    </source>
</evidence>
<dbReference type="PANTHER" id="PTHR46025:SF3">
    <property type="entry name" value="XYLOSYLTRANSFERASE OXT"/>
    <property type="match status" value="1"/>
</dbReference>
<evidence type="ECO:0000256" key="7">
    <source>
        <dbReference type="ARBA" id="ARBA00022824"/>
    </source>
</evidence>
<dbReference type="AlphaFoldDB" id="A0A2S9WU49"/>
<sequence length="291" mass="34619">MPLKQAILITAYKDFPQLERLTSEFDERFNIYIHIDKKSSLTSIERNVFLRNGNIKYLGQDYRVNWGGLNHLRAYLQLVQVALKNLDNQYFHLITGQDFPIQSNSYFDRYLDGKQDHMSAFTMPAAGWKNGGMDRLKYYQFYDLFNARKSTLWISRFRRLQINLGFKRKIPAYLGQLYGGNTYWSLSRSTLKYVVDFTKKNPRFFNRFRHTFCAEEIYFQTIIMNSTYRENVITDDLRYMDWKSGRGGFPAFLDPTDFEEIINSNKLFVRKLDMNANSLFEMLSSHRKNNP</sequence>
<keyword evidence="8" id="KW-0735">Signal-anchor</keyword>
<keyword evidence="16" id="KW-1185">Reference proteome</keyword>
<dbReference type="GO" id="GO:0046872">
    <property type="term" value="F:metal ion binding"/>
    <property type="evidence" value="ECO:0007669"/>
    <property type="project" value="UniProtKB-KW"/>
</dbReference>
<keyword evidence="12" id="KW-1015">Disulfide bond</keyword>